<dbReference type="SMART" id="SM00448">
    <property type="entry name" value="REC"/>
    <property type="match status" value="1"/>
</dbReference>
<feature type="domain" description="Response regulatory" evidence="11">
    <location>
        <begin position="11"/>
        <end position="127"/>
    </location>
</feature>
<dbReference type="Gene3D" id="3.40.50.2300">
    <property type="match status" value="1"/>
</dbReference>
<evidence type="ECO:0000256" key="6">
    <source>
        <dbReference type="ARBA" id="ARBA00023125"/>
    </source>
</evidence>
<comment type="subcellular location">
    <subcellularLocation>
        <location evidence="1 9">Cytoplasm</location>
    </subcellularLocation>
</comment>
<evidence type="ECO:0000256" key="10">
    <source>
        <dbReference type="PROSITE-ProRule" id="PRU00169"/>
    </source>
</evidence>
<evidence type="ECO:0000313" key="12">
    <source>
        <dbReference type="EMBL" id="GAA2028871.1"/>
    </source>
</evidence>
<dbReference type="CDD" id="cd19925">
    <property type="entry name" value="REC_citrate_TCS"/>
    <property type="match status" value="1"/>
</dbReference>
<evidence type="ECO:0000256" key="1">
    <source>
        <dbReference type="ARBA" id="ARBA00004496"/>
    </source>
</evidence>
<evidence type="ECO:0000256" key="9">
    <source>
        <dbReference type="PIRNR" id="PIRNR006171"/>
    </source>
</evidence>
<evidence type="ECO:0000256" key="2">
    <source>
        <dbReference type="ARBA" id="ARBA00022490"/>
    </source>
</evidence>
<reference evidence="12 13" key="1">
    <citation type="journal article" date="2019" name="Int. J. Syst. Evol. Microbiol.">
        <title>The Global Catalogue of Microorganisms (GCM) 10K type strain sequencing project: providing services to taxonomists for standard genome sequencing and annotation.</title>
        <authorList>
            <consortium name="The Broad Institute Genomics Platform"/>
            <consortium name="The Broad Institute Genome Sequencing Center for Infectious Disease"/>
            <person name="Wu L."/>
            <person name="Ma J."/>
        </authorList>
    </citation>
    <scope>NUCLEOTIDE SEQUENCE [LARGE SCALE GENOMIC DNA]</scope>
    <source>
        <strain evidence="12 13">JCM 14283</strain>
    </source>
</reference>
<dbReference type="Proteomes" id="UP001501285">
    <property type="component" value="Unassembled WGS sequence"/>
</dbReference>
<dbReference type="RefSeq" id="WP_343990362.1">
    <property type="nucleotide sequence ID" value="NZ_BAAANB010000016.1"/>
</dbReference>
<evidence type="ECO:0000256" key="7">
    <source>
        <dbReference type="ARBA" id="ARBA00023159"/>
    </source>
</evidence>
<name>A0ABN2U407_9MICO</name>
<gene>
    <name evidence="12" type="ORF">GCM10009740_18100</name>
</gene>
<dbReference type="PIRSF" id="PIRSF006171">
    <property type="entry name" value="RR_citrat_malat"/>
    <property type="match status" value="1"/>
</dbReference>
<organism evidence="12 13">
    <name type="scientific">Terrabacter terrae</name>
    <dbReference type="NCBI Taxonomy" id="318434"/>
    <lineage>
        <taxon>Bacteria</taxon>
        <taxon>Bacillati</taxon>
        <taxon>Actinomycetota</taxon>
        <taxon>Actinomycetes</taxon>
        <taxon>Micrococcales</taxon>
        <taxon>Intrasporangiaceae</taxon>
        <taxon>Terrabacter</taxon>
    </lineage>
</organism>
<keyword evidence="2 9" id="KW-0963">Cytoplasm</keyword>
<dbReference type="PANTHER" id="PTHR45526:SF1">
    <property type="entry name" value="TRANSCRIPTIONAL REGULATORY PROTEIN DCUR-RELATED"/>
    <property type="match status" value="1"/>
</dbReference>
<dbReference type="SUPFAM" id="SSF52172">
    <property type="entry name" value="CheY-like"/>
    <property type="match status" value="1"/>
</dbReference>
<evidence type="ECO:0000256" key="5">
    <source>
        <dbReference type="ARBA" id="ARBA00023015"/>
    </source>
</evidence>
<protein>
    <recommendedName>
        <fullName evidence="9">Transcriptional regulatory protein</fullName>
    </recommendedName>
</protein>
<evidence type="ECO:0000256" key="8">
    <source>
        <dbReference type="ARBA" id="ARBA00023163"/>
    </source>
</evidence>
<accession>A0ABN2U407</accession>
<comment type="caution">
    <text evidence="12">The sequence shown here is derived from an EMBL/GenBank/DDBJ whole genome shotgun (WGS) entry which is preliminary data.</text>
</comment>
<evidence type="ECO:0000259" key="11">
    <source>
        <dbReference type="PROSITE" id="PS50110"/>
    </source>
</evidence>
<dbReference type="InterPro" id="IPR011006">
    <property type="entry name" value="CheY-like_superfamily"/>
</dbReference>
<evidence type="ECO:0000256" key="4">
    <source>
        <dbReference type="ARBA" id="ARBA00023012"/>
    </source>
</evidence>
<dbReference type="InterPro" id="IPR024187">
    <property type="entry name" value="Sig_transdc_resp-reg_cit/mal"/>
</dbReference>
<sequence length="232" mass="25269">MADSARTGVLRVLVVEDEPVAAEAHTAYVGRVEGFAVVATVGTSQAALKTLQDKEIDVVLLDMNLPDRHGLDVVRAMRAAGHRADVIAVTSARDLEIVRAAVSLGIVQYLLKPFVFATLRDRLLAYRSYRDQLTGGTQVGTQAEVDEVFASARVAGEPRLPKGMGEELLSRVSRVLREADGGRSASELGESLGVSRVTARRYAEYLCETKVVLRRSRYAGAGRPEVEYLWAR</sequence>
<dbReference type="PANTHER" id="PTHR45526">
    <property type="entry name" value="TRANSCRIPTIONAL REGULATORY PROTEIN DPIA"/>
    <property type="match status" value="1"/>
</dbReference>
<keyword evidence="7 9" id="KW-0010">Activator</keyword>
<evidence type="ECO:0000313" key="13">
    <source>
        <dbReference type="Proteomes" id="UP001501285"/>
    </source>
</evidence>
<dbReference type="InterPro" id="IPR001789">
    <property type="entry name" value="Sig_transdc_resp-reg_receiver"/>
</dbReference>
<keyword evidence="5 9" id="KW-0805">Transcription regulation</keyword>
<feature type="modified residue" description="4-aspartylphosphate" evidence="10">
    <location>
        <position position="62"/>
    </location>
</feature>
<keyword evidence="4 9" id="KW-0902">Two-component regulatory system</keyword>
<dbReference type="EMBL" id="BAAANB010000016">
    <property type="protein sequence ID" value="GAA2028871.1"/>
    <property type="molecule type" value="Genomic_DNA"/>
</dbReference>
<dbReference type="Pfam" id="PF00072">
    <property type="entry name" value="Response_reg"/>
    <property type="match status" value="1"/>
</dbReference>
<proteinExistence type="predicted"/>
<dbReference type="InterPro" id="IPR051271">
    <property type="entry name" value="2C-system_Tx_regulators"/>
</dbReference>
<keyword evidence="13" id="KW-1185">Reference proteome</keyword>
<keyword evidence="6 9" id="KW-0238">DNA-binding</keyword>
<dbReference type="PROSITE" id="PS50110">
    <property type="entry name" value="RESPONSE_REGULATORY"/>
    <property type="match status" value="1"/>
</dbReference>
<keyword evidence="8 9" id="KW-0804">Transcription</keyword>
<keyword evidence="3 10" id="KW-0597">Phosphoprotein</keyword>
<evidence type="ECO:0000256" key="3">
    <source>
        <dbReference type="ARBA" id="ARBA00022553"/>
    </source>
</evidence>